<evidence type="ECO:0000313" key="3">
    <source>
        <dbReference type="Proteomes" id="UP000018442"/>
    </source>
</evidence>
<evidence type="ECO:0000313" key="2">
    <source>
        <dbReference type="EMBL" id="EEY92783.1"/>
    </source>
</evidence>
<gene>
    <name evidence="2" type="ORF">HMPREF0026_00059</name>
</gene>
<feature type="domain" description="Nucleotide-diphospho-sugar transferase" evidence="1">
    <location>
        <begin position="10"/>
        <end position="166"/>
    </location>
</feature>
<organism evidence="2 3">
    <name type="scientific">Acinetobacter junii SH205</name>
    <dbReference type="NCBI Taxonomy" id="575587"/>
    <lineage>
        <taxon>Bacteria</taxon>
        <taxon>Pseudomonadati</taxon>
        <taxon>Pseudomonadota</taxon>
        <taxon>Gammaproteobacteria</taxon>
        <taxon>Moraxellales</taxon>
        <taxon>Moraxellaceae</taxon>
        <taxon>Acinetobacter</taxon>
    </lineage>
</organism>
<dbReference type="SUPFAM" id="SSF53448">
    <property type="entry name" value="Nucleotide-diphospho-sugar transferases"/>
    <property type="match status" value="1"/>
</dbReference>
<accession>D0SL76</accession>
<dbReference type="Pfam" id="PF03407">
    <property type="entry name" value="Nucleotid_trans"/>
    <property type="match status" value="1"/>
</dbReference>
<dbReference type="RefSeq" id="WP_005402069.1">
    <property type="nucleotide sequence ID" value="NZ_GG705011.1"/>
</dbReference>
<dbReference type="InterPro" id="IPR029044">
    <property type="entry name" value="Nucleotide-diphossugar_trans"/>
</dbReference>
<protein>
    <recommendedName>
        <fullName evidence="1">Nucleotide-diphospho-sugar transferase domain-containing protein</fullName>
    </recommendedName>
</protein>
<dbReference type="InterPro" id="IPR005069">
    <property type="entry name" value="Nucl-diP-sugar_transferase"/>
</dbReference>
<dbReference type="Proteomes" id="UP000018442">
    <property type="component" value="Unassembled WGS sequence"/>
</dbReference>
<reference evidence="3" key="1">
    <citation type="journal article" date="2012" name="PLoS ONE">
        <title>The success of Acinetobacter species; genetic, metabolic and virulence attributes.</title>
        <authorList>
            <person name="Peleg A.Y."/>
            <person name="de Breij A."/>
            <person name="Adams M.D."/>
            <person name="Cerqueira G.M."/>
            <person name="Mocali S."/>
            <person name="Galardini M."/>
            <person name="Nibbering P.H."/>
            <person name="Earl A.M."/>
            <person name="Ward D.V."/>
            <person name="Paterson D.L."/>
            <person name="Seifert H."/>
            <person name="Dijkshoorn L."/>
        </authorList>
    </citation>
    <scope>NUCLEOTIDE SEQUENCE [LARGE SCALE GENOMIC DNA]</scope>
    <source>
        <strain evidence="3">SH205</strain>
    </source>
</reference>
<name>D0SL76_ACIJU</name>
<dbReference type="EMBL" id="GG705011">
    <property type="protein sequence ID" value="EEY92783.1"/>
    <property type="molecule type" value="Genomic_DNA"/>
</dbReference>
<dbReference type="Gene3D" id="3.90.550.10">
    <property type="entry name" value="Spore Coat Polysaccharide Biosynthesis Protein SpsA, Chain A"/>
    <property type="match status" value="1"/>
</dbReference>
<proteinExistence type="predicted"/>
<sequence>MLTIFGFHTDDKLYTKHAQILTCSAKKFDINVYFHQVSKDDWQKIIAFKPKFIAKMRRELTGKILFVDADAIILQDIRPFFETIVEDIAVHYINGTRLISSTIFINDTPNAHLLMDEWERRQLQQPEVWDQIVLQELVDEWVENKKVTLNKLPPNYTFIFDTSRRTYGDAYEPIIEQLQASRDMRWLKKYKERSRFEQWYKKYPLLSKSTKKIANRHDVVNARTKQLGIDIQLSFSDLLD</sequence>
<dbReference type="HOGENOM" id="CLU_1154443_0_0_6"/>
<evidence type="ECO:0000259" key="1">
    <source>
        <dbReference type="Pfam" id="PF03407"/>
    </source>
</evidence>
<dbReference type="AlphaFoldDB" id="D0SL76"/>